<feature type="domain" description="PDZ" evidence="8">
    <location>
        <begin position="101"/>
        <end position="169"/>
    </location>
</feature>
<dbReference type="GO" id="GO:0030288">
    <property type="term" value="C:outer membrane-bounded periplasmic space"/>
    <property type="evidence" value="ECO:0007669"/>
    <property type="project" value="TreeGrafter"/>
</dbReference>
<dbReference type="FunFam" id="2.30.42.10:FF:000063">
    <property type="entry name" value="Peptidase, S41 family"/>
    <property type="match status" value="1"/>
</dbReference>
<evidence type="ECO:0000313" key="9">
    <source>
        <dbReference type="EMBL" id="PNF77394.1"/>
    </source>
</evidence>
<dbReference type="InterPro" id="IPR029045">
    <property type="entry name" value="ClpP/crotonase-like_dom_sf"/>
</dbReference>
<dbReference type="Proteomes" id="UP000235881">
    <property type="component" value="Unassembled WGS sequence"/>
</dbReference>
<comment type="caution">
    <text evidence="9">The sequence shown here is derived from an EMBL/GenBank/DDBJ whole genome shotgun (WGS) entry which is preliminary data.</text>
</comment>
<dbReference type="PROSITE" id="PS50106">
    <property type="entry name" value="PDZ"/>
    <property type="match status" value="1"/>
</dbReference>
<dbReference type="FunFam" id="3.90.226.10:FF:000029">
    <property type="entry name" value="Peptidase, S41 family"/>
    <property type="match status" value="1"/>
</dbReference>
<organism evidence="9 10">
    <name type="scientific">Stutzerimonas degradans</name>
    <dbReference type="NCBI Taxonomy" id="2968968"/>
    <lineage>
        <taxon>Bacteria</taxon>
        <taxon>Pseudomonadati</taxon>
        <taxon>Pseudomonadota</taxon>
        <taxon>Gammaproteobacteria</taxon>
        <taxon>Pseudomonadales</taxon>
        <taxon>Pseudomonadaceae</taxon>
        <taxon>Stutzerimonas</taxon>
    </lineage>
</organism>
<feature type="chain" id="PRO_5034177147" evidence="7">
    <location>
        <begin position="28"/>
        <end position="445"/>
    </location>
</feature>
<dbReference type="SMART" id="SM00228">
    <property type="entry name" value="PDZ"/>
    <property type="match status" value="1"/>
</dbReference>
<dbReference type="EMBL" id="POUK01000002">
    <property type="protein sequence ID" value="PNF77394.1"/>
    <property type="molecule type" value="Genomic_DNA"/>
</dbReference>
<evidence type="ECO:0000256" key="7">
    <source>
        <dbReference type="SAM" id="SignalP"/>
    </source>
</evidence>
<dbReference type="Gene3D" id="2.30.42.10">
    <property type="match status" value="1"/>
</dbReference>
<dbReference type="AlphaFoldDB" id="A0A8E2QER2"/>
<dbReference type="InterPro" id="IPR041489">
    <property type="entry name" value="PDZ_6"/>
</dbReference>
<reference evidence="9 10" key="1">
    <citation type="submission" date="2018-01" db="EMBL/GenBank/DDBJ databases">
        <title>Denitrification phenotypes of diverse strains of Pseudomonas stutzeri.</title>
        <authorList>
            <person name="Milligan D.A."/>
            <person name="Bergaust L."/>
            <person name="Bakken L.R."/>
            <person name="Frostegard A."/>
        </authorList>
    </citation>
    <scope>NUCLEOTIDE SEQUENCE [LARGE SCALE GENOMIC DNA]</scope>
    <source>
        <strain evidence="9 10">DSM 50238</strain>
    </source>
</reference>
<dbReference type="InterPro" id="IPR055210">
    <property type="entry name" value="CtpA/B_N"/>
</dbReference>
<dbReference type="PANTHER" id="PTHR32060">
    <property type="entry name" value="TAIL-SPECIFIC PROTEASE"/>
    <property type="match status" value="1"/>
</dbReference>
<evidence type="ECO:0000256" key="1">
    <source>
        <dbReference type="ARBA" id="ARBA00009179"/>
    </source>
</evidence>
<dbReference type="GO" id="GO:0004175">
    <property type="term" value="F:endopeptidase activity"/>
    <property type="evidence" value="ECO:0007669"/>
    <property type="project" value="TreeGrafter"/>
</dbReference>
<keyword evidence="7" id="KW-0732">Signal</keyword>
<keyword evidence="10" id="KW-1185">Reference proteome</keyword>
<dbReference type="InterPro" id="IPR005151">
    <property type="entry name" value="Tail-specific_protease"/>
</dbReference>
<evidence type="ECO:0000259" key="8">
    <source>
        <dbReference type="PROSITE" id="PS50106"/>
    </source>
</evidence>
<sequence length="445" mass="47212">MLHLRRFAQPSTLALAVVLGLHGSAWAQQPAAEPAAPVALEASKNKAPLPLEELRTFAEVLDRIKAAYVEPVDDKTLLENAIKGMLSNLDPHSAYLEPEAFAELQESTSGEFGGLGIEVGQEDGLIKVVSPIDDTPASRAGIEAGDLIVKIDGKPTKGLSMMDAVALMRGKPGSSITLTLVREAGRPFDVKLTRAVIKVQSVKSQLLEPGYGYLRITQFQINTGEEVGKALARLKKANDGKKLSGLVLDLRNNPGGVLQAAVEVSDHFLTKGLIVYTKGRIANSELRFNADPADASEHVPLVVLINGGSASASEIVAGALQDHKRGVVMGTDSFGKGSVQTVLPLNNDRALKLTTALYFTPNGRSIQAQGIVPDIEVARAKLTREQAGDNLREADLAGHLGNGNGGPDRPSSTQVVSDSPRPQDDDYQLGQALNLLKGLNLTRGQ</sequence>
<dbReference type="PANTHER" id="PTHR32060:SF30">
    <property type="entry name" value="CARBOXY-TERMINAL PROCESSING PROTEASE CTPA"/>
    <property type="match status" value="1"/>
</dbReference>
<proteinExistence type="inferred from homology"/>
<keyword evidence="3 5" id="KW-0378">Hydrolase</keyword>
<dbReference type="NCBIfam" id="TIGR00225">
    <property type="entry name" value="prc"/>
    <property type="match status" value="1"/>
</dbReference>
<dbReference type="GO" id="GO:0008236">
    <property type="term" value="F:serine-type peptidase activity"/>
    <property type="evidence" value="ECO:0007669"/>
    <property type="project" value="UniProtKB-KW"/>
</dbReference>
<dbReference type="Pfam" id="PF17820">
    <property type="entry name" value="PDZ_6"/>
    <property type="match status" value="1"/>
</dbReference>
<dbReference type="Gene3D" id="3.90.226.10">
    <property type="entry name" value="2-enoyl-CoA Hydratase, Chain A, domain 1"/>
    <property type="match status" value="1"/>
</dbReference>
<dbReference type="GO" id="GO:0006508">
    <property type="term" value="P:proteolysis"/>
    <property type="evidence" value="ECO:0007669"/>
    <property type="project" value="UniProtKB-KW"/>
</dbReference>
<evidence type="ECO:0000256" key="4">
    <source>
        <dbReference type="ARBA" id="ARBA00022825"/>
    </source>
</evidence>
<evidence type="ECO:0000256" key="3">
    <source>
        <dbReference type="ARBA" id="ARBA00022801"/>
    </source>
</evidence>
<dbReference type="Pfam" id="PF22694">
    <property type="entry name" value="CtpB_N-like"/>
    <property type="match status" value="1"/>
</dbReference>
<dbReference type="SMART" id="SM00245">
    <property type="entry name" value="TSPc"/>
    <property type="match status" value="1"/>
</dbReference>
<accession>A0A8E2QER2</accession>
<dbReference type="CDD" id="cd07560">
    <property type="entry name" value="Peptidase_S41_CPP"/>
    <property type="match status" value="1"/>
</dbReference>
<gene>
    <name evidence="9" type="ORF">CXK95_06815</name>
</gene>
<feature type="signal peptide" evidence="7">
    <location>
        <begin position="1"/>
        <end position="27"/>
    </location>
</feature>
<dbReference type="RefSeq" id="WP_102828061.1">
    <property type="nucleotide sequence ID" value="NZ_CP065721.1"/>
</dbReference>
<dbReference type="CDD" id="cd06782">
    <property type="entry name" value="cpPDZ_CPP-like"/>
    <property type="match status" value="1"/>
</dbReference>
<dbReference type="SUPFAM" id="SSF52096">
    <property type="entry name" value="ClpP/crotonase"/>
    <property type="match status" value="1"/>
</dbReference>
<dbReference type="Gene3D" id="3.30.750.44">
    <property type="match status" value="1"/>
</dbReference>
<protein>
    <submittedName>
        <fullName evidence="9">Peptidase S41</fullName>
    </submittedName>
</protein>
<evidence type="ECO:0000256" key="5">
    <source>
        <dbReference type="RuleBase" id="RU004404"/>
    </source>
</evidence>
<keyword evidence="2 5" id="KW-0645">Protease</keyword>
<dbReference type="InterPro" id="IPR036034">
    <property type="entry name" value="PDZ_sf"/>
</dbReference>
<dbReference type="GO" id="GO:0007165">
    <property type="term" value="P:signal transduction"/>
    <property type="evidence" value="ECO:0007669"/>
    <property type="project" value="TreeGrafter"/>
</dbReference>
<dbReference type="InterPro" id="IPR001478">
    <property type="entry name" value="PDZ"/>
</dbReference>
<feature type="region of interest" description="Disordered" evidence="6">
    <location>
        <begin position="395"/>
        <end position="425"/>
    </location>
</feature>
<comment type="similarity">
    <text evidence="1 5">Belongs to the peptidase S41A family.</text>
</comment>
<dbReference type="SUPFAM" id="SSF50156">
    <property type="entry name" value="PDZ domain-like"/>
    <property type="match status" value="1"/>
</dbReference>
<name>A0A8E2QER2_9GAMM</name>
<dbReference type="FunFam" id="3.30.750.44:FF:000001">
    <property type="entry name" value="S41 family peptidase"/>
    <property type="match status" value="1"/>
</dbReference>
<evidence type="ECO:0000256" key="6">
    <source>
        <dbReference type="SAM" id="MobiDB-lite"/>
    </source>
</evidence>
<evidence type="ECO:0000313" key="10">
    <source>
        <dbReference type="Proteomes" id="UP000235881"/>
    </source>
</evidence>
<evidence type="ECO:0000256" key="2">
    <source>
        <dbReference type="ARBA" id="ARBA00022670"/>
    </source>
</evidence>
<dbReference type="Pfam" id="PF03572">
    <property type="entry name" value="Peptidase_S41"/>
    <property type="match status" value="1"/>
</dbReference>
<dbReference type="InterPro" id="IPR004447">
    <property type="entry name" value="Peptidase_S41A"/>
</dbReference>
<keyword evidence="4 5" id="KW-0720">Serine protease</keyword>